<proteinExistence type="inferred from homology"/>
<comment type="subunit">
    <text evidence="3">Monomer.</text>
</comment>
<evidence type="ECO:0000313" key="15">
    <source>
        <dbReference type="EMBL" id="MFC4309175.1"/>
    </source>
</evidence>
<evidence type="ECO:0000256" key="1">
    <source>
        <dbReference type="ARBA" id="ARBA00004459"/>
    </source>
</evidence>
<reference evidence="16" key="1">
    <citation type="journal article" date="2019" name="Int. J. Syst. Evol. Microbiol.">
        <title>The Global Catalogue of Microorganisms (GCM) 10K type strain sequencing project: providing services to taxonomists for standard genome sequencing and annotation.</title>
        <authorList>
            <consortium name="The Broad Institute Genomics Platform"/>
            <consortium name="The Broad Institute Genome Sequencing Center for Infectious Disease"/>
            <person name="Wu L."/>
            <person name="Ma J."/>
        </authorList>
    </citation>
    <scope>NUCLEOTIDE SEQUENCE [LARGE SCALE GENOMIC DNA]</scope>
    <source>
        <strain evidence="16">CGMCC 1.10759</strain>
    </source>
</reference>
<dbReference type="SUPFAM" id="SSF89392">
    <property type="entry name" value="Prokaryotic lipoproteins and lipoprotein localization factors"/>
    <property type="match status" value="1"/>
</dbReference>
<keyword evidence="12 15" id="KW-0449">Lipoprotein</keyword>
<comment type="subcellular location">
    <subcellularLocation>
        <location evidence="1">Cell outer membrane</location>
        <topology evidence="1">Lipid-anchor</topology>
    </subcellularLocation>
</comment>
<evidence type="ECO:0000256" key="11">
    <source>
        <dbReference type="ARBA" id="ARBA00023237"/>
    </source>
</evidence>
<evidence type="ECO:0000256" key="8">
    <source>
        <dbReference type="ARBA" id="ARBA00023136"/>
    </source>
</evidence>
<evidence type="ECO:0000256" key="2">
    <source>
        <dbReference type="ARBA" id="ARBA00009696"/>
    </source>
</evidence>
<organism evidence="15 16">
    <name type="scientific">Steroidobacter flavus</name>
    <dbReference type="NCBI Taxonomy" id="1842136"/>
    <lineage>
        <taxon>Bacteria</taxon>
        <taxon>Pseudomonadati</taxon>
        <taxon>Pseudomonadota</taxon>
        <taxon>Gammaproteobacteria</taxon>
        <taxon>Steroidobacterales</taxon>
        <taxon>Steroidobacteraceae</taxon>
        <taxon>Steroidobacter</taxon>
    </lineage>
</organism>
<keyword evidence="5" id="KW-0813">Transport</keyword>
<evidence type="ECO:0000256" key="3">
    <source>
        <dbReference type="ARBA" id="ARBA00011245"/>
    </source>
</evidence>
<dbReference type="CDD" id="cd16326">
    <property type="entry name" value="LolB"/>
    <property type="match status" value="1"/>
</dbReference>
<comment type="caution">
    <text evidence="15">The sequence shown here is derived from an EMBL/GenBank/DDBJ whole genome shotgun (WGS) entry which is preliminary data.</text>
</comment>
<dbReference type="InterPro" id="IPR029046">
    <property type="entry name" value="LolA/LolB/LppX"/>
</dbReference>
<keyword evidence="11" id="KW-0998">Cell outer membrane</keyword>
<dbReference type="Pfam" id="PF03550">
    <property type="entry name" value="LolB"/>
    <property type="match status" value="1"/>
</dbReference>
<evidence type="ECO:0000256" key="4">
    <source>
        <dbReference type="ARBA" id="ARBA00016202"/>
    </source>
</evidence>
<keyword evidence="7" id="KW-0653">Protein transport</keyword>
<dbReference type="PROSITE" id="PS51257">
    <property type="entry name" value="PROKAR_LIPOPROTEIN"/>
    <property type="match status" value="1"/>
</dbReference>
<accession>A0ABV8SP86</accession>
<evidence type="ECO:0000313" key="16">
    <source>
        <dbReference type="Proteomes" id="UP001595904"/>
    </source>
</evidence>
<keyword evidence="9" id="KW-0564">Palmitate</keyword>
<keyword evidence="16" id="KW-1185">Reference proteome</keyword>
<dbReference type="RefSeq" id="WP_380596237.1">
    <property type="nucleotide sequence ID" value="NZ_JBHSDU010000003.1"/>
</dbReference>
<dbReference type="InterPro" id="IPR004565">
    <property type="entry name" value="OM_lipoprot_LolB"/>
</dbReference>
<evidence type="ECO:0000256" key="12">
    <source>
        <dbReference type="ARBA" id="ARBA00023288"/>
    </source>
</evidence>
<feature type="signal peptide" evidence="14">
    <location>
        <begin position="1"/>
        <end position="21"/>
    </location>
</feature>
<evidence type="ECO:0000256" key="5">
    <source>
        <dbReference type="ARBA" id="ARBA00022448"/>
    </source>
</evidence>
<evidence type="ECO:0000256" key="14">
    <source>
        <dbReference type="SAM" id="SignalP"/>
    </source>
</evidence>
<dbReference type="Gene3D" id="2.50.20.10">
    <property type="entry name" value="Lipoprotein localisation LolA/LolB/LppX"/>
    <property type="match status" value="1"/>
</dbReference>
<name>A0ABV8SP86_9GAMM</name>
<sequence length="197" mass="21152">MATTRLVLAAVFLLAAGCATTPKGPSPGTAIPADLKDLDRWQARGRLGVSGPENGGSGSFEWQQRGDVSNVDIRGPIGIGGVHLEMRGSGGNPNLVLQTSDGLKLESDAAWDELQNRLGTAVPAGNLRYWMLGVAAPGEHQWHEENQNGVTTLEQAGWRIDYQRFSTEPGARVPMRITATSGDARVRIVVDRWQLGQ</sequence>
<comment type="similarity">
    <text evidence="2">Belongs to the LolB family.</text>
</comment>
<gene>
    <name evidence="15" type="primary">lolB</name>
    <name evidence="15" type="ORF">ACFPN2_08800</name>
</gene>
<feature type="region of interest" description="Disordered" evidence="13">
    <location>
        <begin position="46"/>
        <end position="65"/>
    </location>
</feature>
<dbReference type="NCBIfam" id="TIGR00548">
    <property type="entry name" value="lolB"/>
    <property type="match status" value="1"/>
</dbReference>
<evidence type="ECO:0000256" key="6">
    <source>
        <dbReference type="ARBA" id="ARBA00022729"/>
    </source>
</evidence>
<evidence type="ECO:0000256" key="7">
    <source>
        <dbReference type="ARBA" id="ARBA00022927"/>
    </source>
</evidence>
<feature type="chain" id="PRO_5046241707" description="Outer-membrane lipoprotein LolB" evidence="14">
    <location>
        <begin position="22"/>
        <end position="197"/>
    </location>
</feature>
<dbReference type="Proteomes" id="UP001595904">
    <property type="component" value="Unassembled WGS sequence"/>
</dbReference>
<dbReference type="EMBL" id="JBHSDU010000003">
    <property type="protein sequence ID" value="MFC4309175.1"/>
    <property type="molecule type" value="Genomic_DNA"/>
</dbReference>
<evidence type="ECO:0000256" key="9">
    <source>
        <dbReference type="ARBA" id="ARBA00023139"/>
    </source>
</evidence>
<keyword evidence="10" id="KW-0143">Chaperone</keyword>
<keyword evidence="8" id="KW-0472">Membrane</keyword>
<keyword evidence="6 14" id="KW-0732">Signal</keyword>
<evidence type="ECO:0000256" key="10">
    <source>
        <dbReference type="ARBA" id="ARBA00023186"/>
    </source>
</evidence>
<protein>
    <recommendedName>
        <fullName evidence="4">Outer-membrane lipoprotein LolB</fullName>
    </recommendedName>
</protein>
<evidence type="ECO:0000256" key="13">
    <source>
        <dbReference type="SAM" id="MobiDB-lite"/>
    </source>
</evidence>